<dbReference type="SUPFAM" id="SSF81383">
    <property type="entry name" value="F-box domain"/>
    <property type="match status" value="1"/>
</dbReference>
<reference evidence="2 3" key="1">
    <citation type="submission" date="2014-03" db="EMBL/GenBank/DDBJ databases">
        <title>Draft genome of the hookworm Oesophagostomum dentatum.</title>
        <authorList>
            <person name="Mitreva M."/>
        </authorList>
    </citation>
    <scope>NUCLEOTIDE SEQUENCE [LARGE SCALE GENOMIC DNA]</scope>
    <source>
        <strain evidence="2 3">OD-Hann</strain>
    </source>
</reference>
<feature type="domain" description="F-box" evidence="1">
    <location>
        <begin position="45"/>
        <end position="68"/>
    </location>
</feature>
<proteinExistence type="predicted"/>
<protein>
    <submittedName>
        <fullName evidence="2">F-box domain protein</fullName>
    </submittedName>
</protein>
<dbReference type="Gene3D" id="1.20.1280.50">
    <property type="match status" value="1"/>
</dbReference>
<dbReference type="EMBL" id="KN563458">
    <property type="protein sequence ID" value="KHJ85552.1"/>
    <property type="molecule type" value="Genomic_DNA"/>
</dbReference>
<evidence type="ECO:0000313" key="2">
    <source>
        <dbReference type="EMBL" id="KHJ85552.1"/>
    </source>
</evidence>
<sequence length="129" mass="14992">MRKYNPRATFEQAQMISKLFEESKKKPGKNAKKQAEEVALTEEKHLNITDLPDDILLKIFKYVSRPSLDDPFLRKYVYGGLNKLSVKALYRLRPVCKRFCDVIHKYHTSLPKPPIGLRLQVHICPLHCG</sequence>
<dbReference type="OrthoDB" id="10631981at2759"/>
<dbReference type="CDD" id="cd09917">
    <property type="entry name" value="F-box_SF"/>
    <property type="match status" value="1"/>
</dbReference>
<dbReference type="InterPro" id="IPR036047">
    <property type="entry name" value="F-box-like_dom_sf"/>
</dbReference>
<dbReference type="PROSITE" id="PS50181">
    <property type="entry name" value="FBOX"/>
    <property type="match status" value="1"/>
</dbReference>
<keyword evidence="3" id="KW-1185">Reference proteome</keyword>
<name>A0A0B1SPX3_OESDE</name>
<evidence type="ECO:0000259" key="1">
    <source>
        <dbReference type="PROSITE" id="PS50181"/>
    </source>
</evidence>
<gene>
    <name evidence="2" type="ORF">OESDEN_14717</name>
</gene>
<dbReference type="Pfam" id="PF00646">
    <property type="entry name" value="F-box"/>
    <property type="match status" value="1"/>
</dbReference>
<dbReference type="InterPro" id="IPR001810">
    <property type="entry name" value="F-box_dom"/>
</dbReference>
<evidence type="ECO:0000313" key="3">
    <source>
        <dbReference type="Proteomes" id="UP000053660"/>
    </source>
</evidence>
<accession>A0A0B1SPX3</accession>
<organism evidence="2 3">
    <name type="scientific">Oesophagostomum dentatum</name>
    <name type="common">Nodular worm</name>
    <dbReference type="NCBI Taxonomy" id="61180"/>
    <lineage>
        <taxon>Eukaryota</taxon>
        <taxon>Metazoa</taxon>
        <taxon>Ecdysozoa</taxon>
        <taxon>Nematoda</taxon>
        <taxon>Chromadorea</taxon>
        <taxon>Rhabditida</taxon>
        <taxon>Rhabditina</taxon>
        <taxon>Rhabditomorpha</taxon>
        <taxon>Strongyloidea</taxon>
        <taxon>Strongylidae</taxon>
        <taxon>Oesophagostomum</taxon>
    </lineage>
</organism>
<dbReference type="Proteomes" id="UP000053660">
    <property type="component" value="Unassembled WGS sequence"/>
</dbReference>
<dbReference type="AlphaFoldDB" id="A0A0B1SPX3"/>